<dbReference type="InterPro" id="IPR004764">
    <property type="entry name" value="MdtF-like"/>
</dbReference>
<dbReference type="EMBL" id="SHMB01000003">
    <property type="protein sequence ID" value="TAA29794.1"/>
    <property type="molecule type" value="Genomic_DNA"/>
</dbReference>
<dbReference type="SUPFAM" id="SSF82714">
    <property type="entry name" value="Multidrug efflux transporter AcrB TolC docking domain, DN and DC subdomains"/>
    <property type="match status" value="2"/>
</dbReference>
<evidence type="ECO:0000256" key="1">
    <source>
        <dbReference type="ARBA" id="ARBA00004429"/>
    </source>
</evidence>
<feature type="transmembrane region" description="Helical" evidence="9">
    <location>
        <begin position="972"/>
        <end position="991"/>
    </location>
</feature>
<dbReference type="PANTHER" id="PTHR32063">
    <property type="match status" value="1"/>
</dbReference>
<keyword evidence="5 9" id="KW-0997">Cell inner membrane</keyword>
<feature type="transmembrane region" description="Helical" evidence="9">
    <location>
        <begin position="470"/>
        <end position="497"/>
    </location>
</feature>
<comment type="caution">
    <text evidence="9">Lacks conserved residue(s) required for the propagation of feature annotation.</text>
</comment>
<dbReference type="SUPFAM" id="SSF82866">
    <property type="entry name" value="Multidrug efflux transporter AcrB transmembrane domain"/>
    <property type="match status" value="2"/>
</dbReference>
<evidence type="ECO:0000256" key="5">
    <source>
        <dbReference type="ARBA" id="ARBA00022519"/>
    </source>
</evidence>
<evidence type="ECO:0000256" key="9">
    <source>
        <dbReference type="RuleBase" id="RU364070"/>
    </source>
</evidence>
<dbReference type="Gene3D" id="3.30.70.1320">
    <property type="entry name" value="Multidrug efflux transporter AcrB pore domain like"/>
    <property type="match status" value="1"/>
</dbReference>
<keyword evidence="7 9" id="KW-1133">Transmembrane helix</keyword>
<evidence type="ECO:0000313" key="12">
    <source>
        <dbReference type="Proteomes" id="UP000291286"/>
    </source>
</evidence>
<proteinExistence type="inferred from homology"/>
<dbReference type="NCBIfam" id="TIGR00915">
    <property type="entry name" value="2A0602"/>
    <property type="match status" value="1"/>
</dbReference>
<dbReference type="AlphaFoldDB" id="A0A4Q8LIN1"/>
<evidence type="ECO:0000256" key="2">
    <source>
        <dbReference type="ARBA" id="ARBA00010942"/>
    </source>
</evidence>
<comment type="similarity">
    <text evidence="2 9">Belongs to the resistance-nodulation-cell division (RND) (TC 2.A.6) family.</text>
</comment>
<dbReference type="NCBIfam" id="NF000282">
    <property type="entry name" value="RND_permease_1"/>
    <property type="match status" value="1"/>
</dbReference>
<dbReference type="RefSeq" id="WP_130518144.1">
    <property type="nucleotide sequence ID" value="NZ_SHMB01000003.1"/>
</dbReference>
<dbReference type="PANTHER" id="PTHR32063:SF13">
    <property type="entry name" value="MULTIDRUG EFFLUX PUMP SUBUNIT ACRB-RELATED"/>
    <property type="match status" value="1"/>
</dbReference>
<dbReference type="InterPro" id="IPR001036">
    <property type="entry name" value="Acrflvin-R"/>
</dbReference>
<dbReference type="GO" id="GO:0042910">
    <property type="term" value="F:xenobiotic transmembrane transporter activity"/>
    <property type="evidence" value="ECO:0007669"/>
    <property type="project" value="TreeGrafter"/>
</dbReference>
<dbReference type="Gene3D" id="3.30.2090.10">
    <property type="entry name" value="Multidrug efflux transporter AcrB TolC docking domain, DN and DC subdomains"/>
    <property type="match status" value="2"/>
</dbReference>
<keyword evidence="8 9" id="KW-0472">Membrane</keyword>
<dbReference type="InterPro" id="IPR027463">
    <property type="entry name" value="AcrB_DN_DC_subdom"/>
</dbReference>
<evidence type="ECO:0000256" key="3">
    <source>
        <dbReference type="ARBA" id="ARBA00022448"/>
    </source>
</evidence>
<evidence type="ECO:0000256" key="7">
    <source>
        <dbReference type="ARBA" id="ARBA00022989"/>
    </source>
</evidence>
<evidence type="ECO:0000256" key="6">
    <source>
        <dbReference type="ARBA" id="ARBA00022692"/>
    </source>
</evidence>
<keyword evidence="4" id="KW-1003">Cell membrane</keyword>
<dbReference type="SUPFAM" id="SSF82693">
    <property type="entry name" value="Multidrug efflux transporter AcrB pore domain, PN1, PN2, PC1 and PC2 subdomains"/>
    <property type="match status" value="4"/>
</dbReference>
<feature type="transmembrane region" description="Helical" evidence="9">
    <location>
        <begin position="366"/>
        <end position="390"/>
    </location>
</feature>
<feature type="transmembrane region" description="Helical" evidence="9">
    <location>
        <begin position="12"/>
        <end position="32"/>
    </location>
</feature>
<accession>A0A4Q8LIN1</accession>
<dbReference type="Gene3D" id="1.20.1640.10">
    <property type="entry name" value="Multidrug efflux transporter AcrB transmembrane domain"/>
    <property type="match status" value="2"/>
</dbReference>
<gene>
    <name evidence="11" type="ORF">EA661_09620</name>
</gene>
<dbReference type="PRINTS" id="PR00702">
    <property type="entry name" value="ACRIFLAVINRP"/>
</dbReference>
<comment type="caution">
    <text evidence="11">The sequence shown here is derived from an EMBL/GenBank/DDBJ whole genome shotgun (WGS) entry which is preliminary data.</text>
</comment>
<feature type="transmembrane region" description="Helical" evidence="9">
    <location>
        <begin position="900"/>
        <end position="920"/>
    </location>
</feature>
<reference evidence="11 12" key="1">
    <citation type="submission" date="2019-02" db="EMBL/GenBank/DDBJ databases">
        <title>WGS of Pseudoxanthomonas species novum from clinical isolates.</title>
        <authorList>
            <person name="Bernier A.-M."/>
            <person name="Bernard K."/>
            <person name="Vachon A."/>
        </authorList>
    </citation>
    <scope>NUCLEOTIDE SEQUENCE [LARGE SCALE GENOMIC DNA]</scope>
    <source>
        <strain evidence="11 12">NML171202</strain>
    </source>
</reference>
<dbReference type="GO" id="GO:0015562">
    <property type="term" value="F:efflux transmembrane transporter activity"/>
    <property type="evidence" value="ECO:0007669"/>
    <property type="project" value="InterPro"/>
</dbReference>
<dbReference type="GO" id="GO:0009636">
    <property type="term" value="P:response to toxic substance"/>
    <property type="evidence" value="ECO:0007669"/>
    <property type="project" value="UniProtKB-ARBA"/>
</dbReference>
<evidence type="ECO:0000256" key="8">
    <source>
        <dbReference type="ARBA" id="ARBA00023136"/>
    </source>
</evidence>
<keyword evidence="6 9" id="KW-0812">Transmembrane</keyword>
<evidence type="ECO:0000256" key="10">
    <source>
        <dbReference type="SAM" id="MobiDB-lite"/>
    </source>
</evidence>
<dbReference type="Pfam" id="PF00873">
    <property type="entry name" value="ACR_tran"/>
    <property type="match status" value="1"/>
</dbReference>
<feature type="region of interest" description="Disordered" evidence="10">
    <location>
        <begin position="1043"/>
        <end position="1069"/>
    </location>
</feature>
<feature type="transmembrane region" description="Helical" evidence="9">
    <location>
        <begin position="437"/>
        <end position="458"/>
    </location>
</feature>
<name>A0A4Q8LIN1_9GAMM</name>
<dbReference type="Gene3D" id="3.30.70.1440">
    <property type="entry name" value="Multidrug efflux transporter AcrB pore domain"/>
    <property type="match status" value="1"/>
</dbReference>
<comment type="subcellular location">
    <subcellularLocation>
        <location evidence="1 9">Cell inner membrane</location>
        <topology evidence="1 9">Multi-pass membrane protein</topology>
    </subcellularLocation>
</comment>
<dbReference type="FunFam" id="1.20.1640.10:FF:000001">
    <property type="entry name" value="Efflux pump membrane transporter"/>
    <property type="match status" value="1"/>
</dbReference>
<evidence type="ECO:0000313" key="11">
    <source>
        <dbReference type="EMBL" id="TAA29794.1"/>
    </source>
</evidence>
<keyword evidence="3 9" id="KW-0813">Transport</keyword>
<evidence type="ECO:0000256" key="4">
    <source>
        <dbReference type="ARBA" id="ARBA00022475"/>
    </source>
</evidence>
<dbReference type="FunFam" id="3.30.70.1430:FF:000001">
    <property type="entry name" value="Efflux pump membrane transporter"/>
    <property type="match status" value="1"/>
</dbReference>
<feature type="transmembrane region" description="Helical" evidence="9">
    <location>
        <begin position="1003"/>
        <end position="1029"/>
    </location>
</feature>
<protein>
    <recommendedName>
        <fullName evidence="9">Efflux pump membrane transporter</fullName>
    </recommendedName>
</protein>
<dbReference type="Gene3D" id="3.30.70.1430">
    <property type="entry name" value="Multidrug efflux transporter AcrB pore domain"/>
    <property type="match status" value="2"/>
</dbReference>
<sequence length="1069" mass="115122">MPKFFINHPVFAWVVAILISLAGVISILNMGIESYPNVAPPQITVQATYPGASASTTERSVTQVIEQQLTGIDNLLYFSSTSSSSGRATITLTFETGTNPDIAQVQVQNKVSLAQPRLPSEVTAQGVVVAKANAGFLMVVGVQSENASIDRNHLNDIIASRVLDQISRVPGVGSTQHFGSEYAMNIWLDPLKLQGYNMSASQVLAAVQAQNVQFAAGSMGSDPAPEGQAFQVTVSAEGRFTEPEQFENIILRADNDGATVRLKDVARVAFGAQNYGFDTKYNGKPVGAFAIQLLPGANALSVYEAVEAKMNDLAASFPPGVTWFTPYETTTFVKISIEEVVHTLIEAIILVFLVMLIFLQNFRATIIPTLVIPVALLGTFMGLDIIGFTINQLTMFAMVLAIGIVVDDAIVVIENVERIMAEEKLPPREATIKAMEQITGAVVAITVVLAAVFIPSALQGGASGEIYKQFALTIAISMGFSAFLALGFTPSLCASFLKQHDENSHEKKKNIVFRTFEKYYGKTEKGYVGMIGRQVRHAPRWMLLFAVLVVLTGFLFTRIPTSFVPEEDQGYALAIVQTPPGTPMQKTNEVMDQIRGTLGKLDGFEGMMQITGFSFLGQGENVGMAFIRLKPWDDRPVATQFIGQANGALQGIKGAQIFVVNLPTIQGLGQFGGFDMWLQDRTGAGQDALMAARNQLLGIASQDKSLMQVRPNTLENAPQLQLKVDRVQAQSMGLSVSDIYTSIQLMLAPVYVNDFFYGGRIKRVNMRADAPFRTGPESLEQFYVPSSTQSDAQGNPSMIPLSNVVSTSWASLPPSLARYNGYSAVNINGSPAPGSSSGQAMATMEGIVRDKLPAGFGFDWSGMSYQEILAGNSQTLLLVLSLVVVFLCLAALYESWSIPVSVLLVVPLGALGALAFTMLRGLSNDIFFQIGLITVIGLAAKNAILIVEFAVMERAQGRTLHDAIVNAAHLRMRPILMTSFAFIMGVVPMALSSGAGANARHAISTGVIGGMVFATVLGLLLIPMFFIVVRRLLGDKMDEPSKEYLASHHDGGQDGQPPRQDTPQGHGGH</sequence>
<dbReference type="Proteomes" id="UP000291286">
    <property type="component" value="Unassembled WGS sequence"/>
</dbReference>
<dbReference type="GO" id="GO:0005886">
    <property type="term" value="C:plasma membrane"/>
    <property type="evidence" value="ECO:0007669"/>
    <property type="project" value="UniProtKB-SubCell"/>
</dbReference>
<feature type="transmembrane region" description="Helical" evidence="9">
    <location>
        <begin position="541"/>
        <end position="559"/>
    </location>
</feature>
<feature type="transmembrane region" description="Helical" evidence="9">
    <location>
        <begin position="340"/>
        <end position="359"/>
    </location>
</feature>
<feature type="transmembrane region" description="Helical" evidence="9">
    <location>
        <begin position="926"/>
        <end position="951"/>
    </location>
</feature>
<feature type="transmembrane region" description="Helical" evidence="9">
    <location>
        <begin position="875"/>
        <end position="893"/>
    </location>
</feature>
<feature type="compositionally biased region" description="Basic and acidic residues" evidence="10">
    <location>
        <begin position="1043"/>
        <end position="1052"/>
    </location>
</feature>
<organism evidence="11 12">
    <name type="scientific">Pseudoxanthomonas winnipegensis</name>
    <dbReference type="NCBI Taxonomy" id="2480810"/>
    <lineage>
        <taxon>Bacteria</taxon>
        <taxon>Pseudomonadati</taxon>
        <taxon>Pseudomonadota</taxon>
        <taxon>Gammaproteobacteria</taxon>
        <taxon>Lysobacterales</taxon>
        <taxon>Lysobacteraceae</taxon>
        <taxon>Pseudoxanthomonas</taxon>
    </lineage>
</organism>